<accession>A0AAC9EU43</accession>
<name>A0AAC9EU43_9GAMM</name>
<proteinExistence type="predicted"/>
<dbReference type="RefSeq" id="WP_064460784.1">
    <property type="nucleotide sequence ID" value="NZ_CP012505.1"/>
</dbReference>
<dbReference type="Proteomes" id="UP000242800">
    <property type="component" value="Chromosome"/>
</dbReference>
<evidence type="ECO:0000313" key="1">
    <source>
        <dbReference type="EMBL" id="ALB01369.1"/>
    </source>
</evidence>
<dbReference type="AlphaFoldDB" id="A0AAC9EU43"/>
<dbReference type="KEGG" id="fper:ACH24_00880"/>
<organism evidence="1 2">
    <name type="scientific">Francisella persica ATCC VR-331</name>
    <dbReference type="NCBI Taxonomy" id="1086726"/>
    <lineage>
        <taxon>Bacteria</taxon>
        <taxon>Pseudomonadati</taxon>
        <taxon>Pseudomonadota</taxon>
        <taxon>Gammaproteobacteria</taxon>
        <taxon>Thiotrichales</taxon>
        <taxon>Francisellaceae</taxon>
        <taxon>Francisella</taxon>
    </lineage>
</organism>
<protein>
    <submittedName>
        <fullName evidence="1">Uncharacterized protein</fullName>
    </submittedName>
</protein>
<sequence length="495" mass="57696">MKVKKSKALLIVYDYGESGDFFLECLTEEFARKKNLDLQAISFEKLFESVKSNKINKYFYGFISVLRLLLTLLVKGRRSKLLYKMRNLKYKKIDVGVFIFSSYLRSSNSDGFMKMSPGFMKFYFVAFLSLLYKFRALDKIIKKAEYDEIYFYNSEIVYHYGAIRDFLVSRGIKELKFDKCNQKYILSLSKSYSSFDEKVKMLCLSDKQVMEGLNHLKSLVYREKTYFYMKDVDISISTEFDYSGISLSKNVAVICMHAVSDDQYVYGPDGFLDLHDWLMSSIQVLRKNGYTVLIKPHPAYFPRNVKQFYIADHRYLVHLMAIFNTYISFDSKNIFSTSIEGVFFLPANLSLIEMQENLGDFLVLTHHGSIAVEAAYLGLWVLVSTSSPYSKYDSFVSFYSDRYTLEQQLIKQNSESIRDSSSIMRSLGTYMFIKDLLGEGRSSSYYFRKAAFHDVDGRKANLDMISEWLKKIPVTEKKILSKQIRALIKEEMVEV</sequence>
<keyword evidence="2" id="KW-1185">Reference proteome</keyword>
<evidence type="ECO:0000313" key="2">
    <source>
        <dbReference type="Proteomes" id="UP000242800"/>
    </source>
</evidence>
<reference evidence="1 2" key="1">
    <citation type="journal article" date="2016" name="Int. J. Syst. Evol. Microbiol.">
        <title>Reclassification of Wolbachia persica as Francisella persica comb. nov. and emended description of the family Francisellaceae.</title>
        <authorList>
            <person name="Larson M.A."/>
            <person name="Nalbantoglu U."/>
            <person name="Sayood K."/>
            <person name="Zentz E.B."/>
            <person name="Cer R.Z."/>
            <person name="Iwen P.C."/>
            <person name="Francesconi S.C."/>
            <person name="Bishop-Lilly K.A."/>
            <person name="Mokashi V.P."/>
            <person name="Sjostedt A."/>
            <person name="Hinrichs S.H."/>
        </authorList>
    </citation>
    <scope>NUCLEOTIDE SEQUENCE [LARGE SCALE GENOMIC DNA]</scope>
    <source>
        <strain evidence="1 2">FSC845</strain>
    </source>
</reference>
<gene>
    <name evidence="1" type="ORF">ACH24_00880</name>
</gene>
<dbReference type="EMBL" id="CP012505">
    <property type="protein sequence ID" value="ALB01369.1"/>
    <property type="molecule type" value="Genomic_DNA"/>
</dbReference>